<evidence type="ECO:0000313" key="3">
    <source>
        <dbReference type="Proteomes" id="UP000198716"/>
    </source>
</evidence>
<evidence type="ECO:0000256" key="1">
    <source>
        <dbReference type="SAM" id="Phobius"/>
    </source>
</evidence>
<evidence type="ECO:0000313" key="2">
    <source>
        <dbReference type="EMBL" id="SFD81709.1"/>
    </source>
</evidence>
<feature type="transmembrane region" description="Helical" evidence="1">
    <location>
        <begin position="33"/>
        <end position="55"/>
    </location>
</feature>
<gene>
    <name evidence="2" type="ORF">SAMN04487819_103333</name>
</gene>
<sequence length="125" mass="14067">MPDHPLESIYNARTELENAAQSQRHTRLDEMDWTAYGSALVGTLGAMAAFAGELVSQIDENDRERLYRHALQDHPHEALDRAVEHLSSLRQVLNQASEQAQGYWAEVQHIQETTALPSDETGDSR</sequence>
<keyword evidence="1" id="KW-0812">Transmembrane</keyword>
<proteinExistence type="predicted"/>
<reference evidence="3" key="1">
    <citation type="submission" date="2016-10" db="EMBL/GenBank/DDBJ databases">
        <authorList>
            <person name="Varghese N."/>
            <person name="Submissions S."/>
        </authorList>
    </citation>
    <scope>NUCLEOTIDE SEQUENCE [LARGE SCALE GENOMIC DNA]</scope>
    <source>
        <strain evidence="3">DSM 45004</strain>
    </source>
</reference>
<organism evidence="2 3">
    <name type="scientific">Actinopolyspora alba</name>
    <dbReference type="NCBI Taxonomy" id="673379"/>
    <lineage>
        <taxon>Bacteria</taxon>
        <taxon>Bacillati</taxon>
        <taxon>Actinomycetota</taxon>
        <taxon>Actinomycetes</taxon>
        <taxon>Actinopolysporales</taxon>
        <taxon>Actinopolysporaceae</taxon>
        <taxon>Actinopolyspora</taxon>
        <taxon>Actinopolyspora alba group</taxon>
    </lineage>
</organism>
<protein>
    <submittedName>
        <fullName evidence="2">Uncharacterized protein</fullName>
    </submittedName>
</protein>
<dbReference type="EMBL" id="FOMZ01000003">
    <property type="protein sequence ID" value="SFD81709.1"/>
    <property type="molecule type" value="Genomic_DNA"/>
</dbReference>
<keyword evidence="1" id="KW-1133">Transmembrane helix</keyword>
<keyword evidence="3" id="KW-1185">Reference proteome</keyword>
<keyword evidence="1" id="KW-0472">Membrane</keyword>
<dbReference type="AlphaFoldDB" id="A0A1I1VFR0"/>
<accession>A0A1I1VFR0</accession>
<name>A0A1I1VFR0_9ACTN</name>
<dbReference type="Proteomes" id="UP000198716">
    <property type="component" value="Unassembled WGS sequence"/>
</dbReference>
<dbReference type="RefSeq" id="WP_092924929.1">
    <property type="nucleotide sequence ID" value="NZ_FOMZ01000003.1"/>
</dbReference>